<feature type="domain" description="BOD1/SHG1" evidence="4">
    <location>
        <begin position="40"/>
        <end position="106"/>
    </location>
</feature>
<comment type="similarity">
    <text evidence="2">Belongs to the BOD1 family.</text>
</comment>
<accession>A0A7M4FTC9</accession>
<evidence type="ECO:0000313" key="6">
    <source>
        <dbReference type="Proteomes" id="UP000594220"/>
    </source>
</evidence>
<evidence type="ECO:0000256" key="2">
    <source>
        <dbReference type="ARBA" id="ARBA00008463"/>
    </source>
</evidence>
<name>A0A7M4FTC9_CROPO</name>
<proteinExistence type="inferred from homology"/>
<reference evidence="5" key="2">
    <citation type="submission" date="2025-09" db="UniProtKB">
        <authorList>
            <consortium name="Ensembl"/>
        </authorList>
    </citation>
    <scope>IDENTIFICATION</scope>
</reference>
<dbReference type="AlphaFoldDB" id="A0A7M4FTC9"/>
<evidence type="ECO:0000256" key="1">
    <source>
        <dbReference type="ARBA" id="ARBA00004286"/>
    </source>
</evidence>
<dbReference type="GeneTree" id="ENSGT00940000156198"/>
<protein>
    <recommendedName>
        <fullName evidence="4">BOD1/SHG1 domain-containing protein</fullName>
    </recommendedName>
</protein>
<keyword evidence="6" id="KW-1185">Reference proteome</keyword>
<evidence type="ECO:0000259" key="4">
    <source>
        <dbReference type="Pfam" id="PF05205"/>
    </source>
</evidence>
<dbReference type="PANTHER" id="PTHR47391">
    <property type="entry name" value="BIORIENTATION OF CHROMOSOMES IN CELL DIVISION 1 LIKE 1"/>
    <property type="match status" value="1"/>
</dbReference>
<dbReference type="Proteomes" id="UP000594220">
    <property type="component" value="Unplaced"/>
</dbReference>
<dbReference type="InterPro" id="IPR055264">
    <property type="entry name" value="BOD1/SHG1_dom"/>
</dbReference>
<dbReference type="Pfam" id="PF05205">
    <property type="entry name" value="COMPASS-Shg1"/>
    <property type="match status" value="1"/>
</dbReference>
<dbReference type="InterPro" id="IPR043244">
    <property type="entry name" value="BOD1L1"/>
</dbReference>
<sequence length="117" mass="13224">MLVVQQAAAAGAKAKASTLQGAGDTWHKHSTQLSSLVSRIVSHLKSQGLFDQFRRDCLADVDTKPAYQNLRQRVDNFVSNHLATHTWSPHLNKNQLRNNIRQQVLNLLSLFPFKSYK</sequence>
<evidence type="ECO:0000256" key="3">
    <source>
        <dbReference type="ARBA" id="ARBA00022454"/>
    </source>
</evidence>
<comment type="subcellular location">
    <subcellularLocation>
        <location evidence="1">Chromosome</location>
    </subcellularLocation>
</comment>
<evidence type="ECO:0000313" key="5">
    <source>
        <dbReference type="Ensembl" id="ENSCPRP00005005943.1"/>
    </source>
</evidence>
<keyword evidence="3" id="KW-0158">Chromosome</keyword>
<reference evidence="5" key="1">
    <citation type="submission" date="2025-08" db="UniProtKB">
        <authorList>
            <consortium name="Ensembl"/>
        </authorList>
    </citation>
    <scope>IDENTIFICATION</scope>
</reference>
<organism evidence="5 6">
    <name type="scientific">Crocodylus porosus</name>
    <name type="common">Saltwater crocodile</name>
    <name type="synonym">Estuarine crocodile</name>
    <dbReference type="NCBI Taxonomy" id="8502"/>
    <lineage>
        <taxon>Eukaryota</taxon>
        <taxon>Metazoa</taxon>
        <taxon>Chordata</taxon>
        <taxon>Craniata</taxon>
        <taxon>Vertebrata</taxon>
        <taxon>Euteleostomi</taxon>
        <taxon>Archelosauria</taxon>
        <taxon>Archosauria</taxon>
        <taxon>Crocodylia</taxon>
        <taxon>Longirostres</taxon>
        <taxon>Crocodylidae</taxon>
        <taxon>Crocodylus</taxon>
    </lineage>
</organism>
<dbReference type="GO" id="GO:0005694">
    <property type="term" value="C:chromosome"/>
    <property type="evidence" value="ECO:0007669"/>
    <property type="project" value="UniProtKB-SubCell"/>
</dbReference>
<dbReference type="Ensembl" id="ENSCPRT00005006963.1">
    <property type="protein sequence ID" value="ENSCPRP00005005943.1"/>
    <property type="gene ID" value="ENSCPRG00005004250.1"/>
</dbReference>
<dbReference type="PANTHER" id="PTHR47391:SF1">
    <property type="entry name" value="BIORIENTATION OF CHROMOSOMES IN CELL DIVISION 1 LIKE 1"/>
    <property type="match status" value="1"/>
</dbReference>